<name>E2Z9S4_9FIRM</name>
<evidence type="ECO:0000259" key="1">
    <source>
        <dbReference type="PROSITE" id="PS50943"/>
    </source>
</evidence>
<dbReference type="Pfam" id="PF01381">
    <property type="entry name" value="HTH_3"/>
    <property type="match status" value="1"/>
</dbReference>
<comment type="caution">
    <text evidence="2">The sequence shown here is derived from an EMBL/GenBank/DDBJ whole genome shotgun (WGS) entry which is preliminary data.</text>
</comment>
<dbReference type="InterPro" id="IPR001387">
    <property type="entry name" value="Cro/C1-type_HTH"/>
</dbReference>
<dbReference type="EMBL" id="AECS01000007">
    <property type="protein sequence ID" value="EFQ04899.1"/>
    <property type="molecule type" value="Genomic_DNA"/>
</dbReference>
<dbReference type="SUPFAM" id="SSF47413">
    <property type="entry name" value="lambda repressor-like DNA-binding domains"/>
    <property type="match status" value="1"/>
</dbReference>
<dbReference type="Gene3D" id="1.10.260.40">
    <property type="entry name" value="lambda repressor-like DNA-binding domains"/>
    <property type="match status" value="1"/>
</dbReference>
<accession>E2Z9S4</accession>
<feature type="domain" description="HTH cro/C1-type" evidence="1">
    <location>
        <begin position="39"/>
        <end position="72"/>
    </location>
</feature>
<dbReference type="OrthoDB" id="1625311at2"/>
<dbReference type="CDD" id="cd00093">
    <property type="entry name" value="HTH_XRE"/>
    <property type="match status" value="1"/>
</dbReference>
<dbReference type="SMART" id="SM00530">
    <property type="entry name" value="HTH_XRE"/>
    <property type="match status" value="1"/>
</dbReference>
<dbReference type="eggNOG" id="COG1396">
    <property type="taxonomic scope" value="Bacteria"/>
</dbReference>
<sequence>MDGDNMTLGSQLRQCRQNRDLSMDSLVNEFNRLYGLKTTKSMISRWENDLSTPTNAYLSAYAKYFNLDLNELLGINPPTGYYNDPEVAELAEELRTNPDYRILFDASKNLTKEDIDTVLKIIEGLKAREGK</sequence>
<dbReference type="InterPro" id="IPR010982">
    <property type="entry name" value="Lambda_DNA-bd_dom_sf"/>
</dbReference>
<evidence type="ECO:0000313" key="3">
    <source>
        <dbReference type="Proteomes" id="UP000003195"/>
    </source>
</evidence>
<proteinExistence type="predicted"/>
<dbReference type="STRING" id="706434.HMPREF9429_00180"/>
<dbReference type="PROSITE" id="PS50943">
    <property type="entry name" value="HTH_CROC1"/>
    <property type="match status" value="1"/>
</dbReference>
<protein>
    <submittedName>
        <fullName evidence="2">DNA-binding helix-turn-helix protein</fullName>
    </submittedName>
</protein>
<keyword evidence="2" id="KW-0238">DNA-binding</keyword>
<gene>
    <name evidence="2" type="ORF">HMPREF9429_00180</name>
</gene>
<keyword evidence="3" id="KW-1185">Reference proteome</keyword>
<dbReference type="AlphaFoldDB" id="E2Z9S4"/>
<evidence type="ECO:0000313" key="2">
    <source>
        <dbReference type="EMBL" id="EFQ04899.1"/>
    </source>
</evidence>
<dbReference type="Proteomes" id="UP000003195">
    <property type="component" value="Unassembled WGS sequence"/>
</dbReference>
<dbReference type="RefSeq" id="WP_006940913.1">
    <property type="nucleotide sequence ID" value="NZ_GL538181.1"/>
</dbReference>
<dbReference type="GO" id="GO:0003677">
    <property type="term" value="F:DNA binding"/>
    <property type="evidence" value="ECO:0007669"/>
    <property type="project" value="UniProtKB-KW"/>
</dbReference>
<organism evidence="2 3">
    <name type="scientific">Megasphaera micronuciformis F0359</name>
    <dbReference type="NCBI Taxonomy" id="706434"/>
    <lineage>
        <taxon>Bacteria</taxon>
        <taxon>Bacillati</taxon>
        <taxon>Bacillota</taxon>
        <taxon>Negativicutes</taxon>
        <taxon>Veillonellales</taxon>
        <taxon>Veillonellaceae</taxon>
        <taxon>Megasphaera</taxon>
    </lineage>
</organism>
<reference evidence="2 3" key="1">
    <citation type="submission" date="2010-08" db="EMBL/GenBank/DDBJ databases">
        <authorList>
            <person name="Weinstock G."/>
            <person name="Sodergren E."/>
            <person name="Clifton S."/>
            <person name="Fulton L."/>
            <person name="Fulton B."/>
            <person name="Courtney L."/>
            <person name="Fronick C."/>
            <person name="Harrison M."/>
            <person name="Strong C."/>
            <person name="Farmer C."/>
            <person name="Delahaunty K."/>
            <person name="Markovic C."/>
            <person name="Hall O."/>
            <person name="Minx P."/>
            <person name="Tomlinson C."/>
            <person name="Mitreva M."/>
            <person name="Hou S."/>
            <person name="Chen J."/>
            <person name="Wollam A."/>
            <person name="Pepin K.H."/>
            <person name="Johnson M."/>
            <person name="Bhonagiri V."/>
            <person name="Zhang X."/>
            <person name="Suruliraj S."/>
            <person name="Warren W."/>
            <person name="Chinwalla A."/>
            <person name="Mardis E.R."/>
            <person name="Wilson R.K."/>
        </authorList>
    </citation>
    <scope>NUCLEOTIDE SEQUENCE [LARGE SCALE GENOMIC DNA]</scope>
    <source>
        <strain evidence="2 3">F0359</strain>
    </source>
</reference>
<dbReference type="HOGENOM" id="CLU_066192_4_5_9"/>